<feature type="repeat" description="ANK" evidence="3">
    <location>
        <begin position="10"/>
        <end position="35"/>
    </location>
</feature>
<dbReference type="SMART" id="SM00248">
    <property type="entry name" value="ANK"/>
    <property type="match status" value="3"/>
</dbReference>
<proteinExistence type="predicted"/>
<organism evidence="4 5">
    <name type="scientific">Tetradesmus obliquus</name>
    <name type="common">Green alga</name>
    <name type="synonym">Acutodesmus obliquus</name>
    <dbReference type="NCBI Taxonomy" id="3088"/>
    <lineage>
        <taxon>Eukaryota</taxon>
        <taxon>Viridiplantae</taxon>
        <taxon>Chlorophyta</taxon>
        <taxon>core chlorophytes</taxon>
        <taxon>Chlorophyceae</taxon>
        <taxon>CS clade</taxon>
        <taxon>Sphaeropleales</taxon>
        <taxon>Scenedesmaceae</taxon>
        <taxon>Tetradesmus</taxon>
    </lineage>
</organism>
<gene>
    <name evidence="4" type="ORF">OEZ85_008089</name>
</gene>
<dbReference type="InterPro" id="IPR002110">
    <property type="entry name" value="Ankyrin_rpt"/>
</dbReference>
<evidence type="ECO:0000256" key="3">
    <source>
        <dbReference type="PROSITE-ProRule" id="PRU00023"/>
    </source>
</evidence>
<protein>
    <submittedName>
        <fullName evidence="4">Uncharacterized protein</fullName>
    </submittedName>
</protein>
<evidence type="ECO:0000313" key="4">
    <source>
        <dbReference type="EMBL" id="WIA08662.1"/>
    </source>
</evidence>
<dbReference type="Pfam" id="PF12796">
    <property type="entry name" value="Ank_2"/>
    <property type="match status" value="1"/>
</dbReference>
<dbReference type="PROSITE" id="PS50088">
    <property type="entry name" value="ANK_REPEAT"/>
    <property type="match status" value="2"/>
</dbReference>
<keyword evidence="1" id="KW-0677">Repeat</keyword>
<keyword evidence="5" id="KW-1185">Reference proteome</keyword>
<evidence type="ECO:0000256" key="1">
    <source>
        <dbReference type="ARBA" id="ARBA00022737"/>
    </source>
</evidence>
<dbReference type="PROSITE" id="PS50297">
    <property type="entry name" value="ANK_REP_REGION"/>
    <property type="match status" value="2"/>
</dbReference>
<evidence type="ECO:0000313" key="5">
    <source>
        <dbReference type="Proteomes" id="UP001244341"/>
    </source>
</evidence>
<feature type="repeat" description="ANK" evidence="3">
    <location>
        <begin position="53"/>
        <end position="74"/>
    </location>
</feature>
<accession>A0ABY8THV9</accession>
<sequence>MQFVNLRDAAGRTALHYAVAAGDLQTQHLLITAGAWLTPAAACDCLDAAPVNKGATPLHLAAIRGDKPSAVLLLTAYVTAAAGALPEVEQFCCTCDGSDSEDDGLQCDWCSEGGSSRGRSSSCRRERLQDPRPVEDWYGLTPFALADSNVQGGSLKQLLNPSANLTELLQALPGSRRGTREAEAAVAATGAGFAYRQLVRSLSNAGQYLARQSSLQEATKAQQQQQQQHAEHGAVLKPAVEDADAGTLSAAAASAEQVLC</sequence>
<dbReference type="SUPFAM" id="SSF48403">
    <property type="entry name" value="Ankyrin repeat"/>
    <property type="match status" value="1"/>
</dbReference>
<dbReference type="Proteomes" id="UP001244341">
    <property type="component" value="Chromosome 1b"/>
</dbReference>
<dbReference type="EMBL" id="CP126208">
    <property type="protein sequence ID" value="WIA08662.1"/>
    <property type="molecule type" value="Genomic_DNA"/>
</dbReference>
<dbReference type="PANTHER" id="PTHR24171">
    <property type="entry name" value="ANKYRIN REPEAT DOMAIN-CONTAINING PROTEIN 39-RELATED"/>
    <property type="match status" value="1"/>
</dbReference>
<name>A0ABY8THV9_TETOB</name>
<reference evidence="4 5" key="1">
    <citation type="submission" date="2023-05" db="EMBL/GenBank/DDBJ databases">
        <title>A 100% complete, gapless, phased diploid assembly of the Scenedesmus obliquus UTEX 3031 genome.</title>
        <authorList>
            <person name="Biondi T.C."/>
            <person name="Hanschen E.R."/>
            <person name="Kwon T."/>
            <person name="Eng W."/>
            <person name="Kruse C.P.S."/>
            <person name="Koehler S.I."/>
            <person name="Kunde Y."/>
            <person name="Gleasner C.D."/>
            <person name="You Mak K.T."/>
            <person name="Polle J."/>
            <person name="Hovde B.T."/>
            <person name="Starkenburg S.R."/>
        </authorList>
    </citation>
    <scope>NUCLEOTIDE SEQUENCE [LARGE SCALE GENOMIC DNA]</scope>
    <source>
        <strain evidence="4 5">DOE0152z</strain>
    </source>
</reference>
<dbReference type="Gene3D" id="1.25.40.20">
    <property type="entry name" value="Ankyrin repeat-containing domain"/>
    <property type="match status" value="1"/>
</dbReference>
<dbReference type="InterPro" id="IPR036770">
    <property type="entry name" value="Ankyrin_rpt-contain_sf"/>
</dbReference>
<keyword evidence="2 3" id="KW-0040">ANK repeat</keyword>
<evidence type="ECO:0000256" key="2">
    <source>
        <dbReference type="ARBA" id="ARBA00023043"/>
    </source>
</evidence>